<dbReference type="Pfam" id="PF12697">
    <property type="entry name" value="Abhydrolase_6"/>
    <property type="match status" value="1"/>
</dbReference>
<evidence type="ECO:0000256" key="1">
    <source>
        <dbReference type="SAM" id="SignalP"/>
    </source>
</evidence>
<keyword evidence="1" id="KW-0732">Signal</keyword>
<dbReference type="GO" id="GO:0016787">
    <property type="term" value="F:hydrolase activity"/>
    <property type="evidence" value="ECO:0007669"/>
    <property type="project" value="UniProtKB-KW"/>
</dbReference>
<name>A0A8H6XCX8_9AGAR</name>
<feature type="chain" id="PRO_5034819853" evidence="1">
    <location>
        <begin position="23"/>
        <end position="398"/>
    </location>
</feature>
<dbReference type="AlphaFoldDB" id="A0A8H6XCX8"/>
<dbReference type="OrthoDB" id="1743579at2759"/>
<evidence type="ECO:0000259" key="2">
    <source>
        <dbReference type="Pfam" id="PF12697"/>
    </source>
</evidence>
<sequence length="398" mass="43182">MAAFFAAVLFLLVLSPIITVYSLNQAVYSSTSAYNCKSYTVPLRNISAPSFNLTFEIKTQWDITDWTINEARRDSATAFNGIAGPSTVAGDFDISARFCTPSKLTERAETVLVMTHGAGGDKTYWDPTFAGGEQYSLVQAALAAGYSVFHYDRLGAGQSTKADPHSVVQFPIQVEILALLTQLLLAPSSPYTLNVSIASAVHFGYSYGSFITAALASKYPELTQAISLTGYSGIFDYFNIFIAGWQSRVATLLDSTRWGDLRTGYVTPVDIYADAYSQFKSPYFDHSVVEWASSGRSPYAIGELATLGQMPYDTSNFNKPVQVFQGHYDLAACGGNCDSVLNRTALLWPKASPLNITGTFPAGHAVNLHHNASLAFAAMLDFVKRNIKVAGNLLFDPA</sequence>
<keyword evidence="3" id="KW-0378">Hydrolase</keyword>
<feature type="signal peptide" evidence="1">
    <location>
        <begin position="1"/>
        <end position="22"/>
    </location>
</feature>
<proteinExistence type="predicted"/>
<feature type="domain" description="AB hydrolase-1" evidence="2">
    <location>
        <begin position="112"/>
        <end position="292"/>
    </location>
</feature>
<dbReference type="Proteomes" id="UP000620124">
    <property type="component" value="Unassembled WGS sequence"/>
</dbReference>
<dbReference type="Gene3D" id="3.40.50.1820">
    <property type="entry name" value="alpha/beta hydrolase"/>
    <property type="match status" value="1"/>
</dbReference>
<keyword evidence="4" id="KW-1185">Reference proteome</keyword>
<dbReference type="InterPro" id="IPR029058">
    <property type="entry name" value="AB_hydrolase_fold"/>
</dbReference>
<reference evidence="3" key="1">
    <citation type="submission" date="2020-05" db="EMBL/GenBank/DDBJ databases">
        <title>Mycena genomes resolve the evolution of fungal bioluminescence.</title>
        <authorList>
            <person name="Tsai I.J."/>
        </authorList>
    </citation>
    <scope>NUCLEOTIDE SEQUENCE</scope>
    <source>
        <strain evidence="3">CCC161011</strain>
    </source>
</reference>
<protein>
    <submittedName>
        <fullName evidence="3">Alpha/beta-hydrolase</fullName>
    </submittedName>
</protein>
<accession>A0A8H6XCX8</accession>
<gene>
    <name evidence="3" type="ORF">MVEN_01980700</name>
</gene>
<dbReference type="SUPFAM" id="SSF53474">
    <property type="entry name" value="alpha/beta-Hydrolases"/>
    <property type="match status" value="1"/>
</dbReference>
<evidence type="ECO:0000313" key="4">
    <source>
        <dbReference type="Proteomes" id="UP000620124"/>
    </source>
</evidence>
<comment type="caution">
    <text evidence="3">The sequence shown here is derived from an EMBL/GenBank/DDBJ whole genome shotgun (WGS) entry which is preliminary data.</text>
</comment>
<evidence type="ECO:0000313" key="3">
    <source>
        <dbReference type="EMBL" id="KAF7339045.1"/>
    </source>
</evidence>
<dbReference type="EMBL" id="JACAZI010000020">
    <property type="protein sequence ID" value="KAF7339045.1"/>
    <property type="molecule type" value="Genomic_DNA"/>
</dbReference>
<organism evidence="3 4">
    <name type="scientific">Mycena venus</name>
    <dbReference type="NCBI Taxonomy" id="2733690"/>
    <lineage>
        <taxon>Eukaryota</taxon>
        <taxon>Fungi</taxon>
        <taxon>Dikarya</taxon>
        <taxon>Basidiomycota</taxon>
        <taxon>Agaricomycotina</taxon>
        <taxon>Agaricomycetes</taxon>
        <taxon>Agaricomycetidae</taxon>
        <taxon>Agaricales</taxon>
        <taxon>Marasmiineae</taxon>
        <taxon>Mycenaceae</taxon>
        <taxon>Mycena</taxon>
    </lineage>
</organism>
<dbReference type="InterPro" id="IPR000073">
    <property type="entry name" value="AB_hydrolase_1"/>
</dbReference>